<dbReference type="InterPro" id="IPR008373">
    <property type="entry name" value="Saposin"/>
</dbReference>
<dbReference type="Pfam" id="PF02199">
    <property type="entry name" value="SapA"/>
    <property type="match status" value="2"/>
</dbReference>
<dbReference type="Gene3D" id="1.10.225.10">
    <property type="entry name" value="Saposin-like"/>
    <property type="match status" value="6"/>
</dbReference>
<evidence type="ECO:0000256" key="7">
    <source>
        <dbReference type="ARBA" id="ARBA00023157"/>
    </source>
</evidence>
<dbReference type="PANTHER" id="PTHR11480">
    <property type="entry name" value="SAPOSIN-RELATED"/>
    <property type="match status" value="1"/>
</dbReference>
<dbReference type="GeneID" id="108667275"/>
<dbReference type="PROSITE" id="PS50015">
    <property type="entry name" value="SAP_B"/>
    <property type="match status" value="5"/>
</dbReference>
<name>A0A979FIT0_HYAAZ</name>
<dbReference type="InterPro" id="IPR051428">
    <property type="entry name" value="Sphingo_Act-Surfact_Prot"/>
</dbReference>
<dbReference type="PRINTS" id="PR01797">
    <property type="entry name" value="SAPOSIN"/>
</dbReference>
<dbReference type="InterPro" id="IPR008139">
    <property type="entry name" value="SaposinB_dom"/>
</dbReference>
<dbReference type="KEGG" id="hazt:108667275"/>
<evidence type="ECO:0000256" key="1">
    <source>
        <dbReference type="ARBA" id="ARBA00004364"/>
    </source>
</evidence>
<feature type="domain" description="Saposin B-type" evidence="14">
    <location>
        <begin position="660"/>
        <end position="717"/>
    </location>
</feature>
<dbReference type="InterPro" id="IPR007856">
    <property type="entry name" value="SapB_1"/>
</dbReference>
<dbReference type="GO" id="GO:0005576">
    <property type="term" value="C:extracellular region"/>
    <property type="evidence" value="ECO:0007669"/>
    <property type="project" value="UniProtKB-SubCell"/>
</dbReference>
<dbReference type="Proteomes" id="UP000694843">
    <property type="component" value="Unplaced"/>
</dbReference>
<feature type="domain" description="Saposin A-type" evidence="15">
    <location>
        <begin position="25"/>
        <end position="65"/>
    </location>
</feature>
<feature type="domain" description="Saposin B-type" evidence="14">
    <location>
        <begin position="69"/>
        <end position="151"/>
    </location>
</feature>
<dbReference type="OrthoDB" id="69496at2759"/>
<dbReference type="GO" id="GO:0007585">
    <property type="term" value="P:respiratory gaseous exchange by respiratory system"/>
    <property type="evidence" value="ECO:0007669"/>
    <property type="project" value="UniProtKB-KW"/>
</dbReference>
<dbReference type="FunFam" id="1.10.225.10:FF:000002">
    <property type="entry name" value="prosaposin isoform X2"/>
    <property type="match status" value="1"/>
</dbReference>
<accession>A0A979FIT0</accession>
<keyword evidence="7" id="KW-1015">Disulfide bond</keyword>
<keyword evidence="4" id="KW-0305">Gaseous exchange</keyword>
<dbReference type="InterPro" id="IPR011001">
    <property type="entry name" value="Saposin-like"/>
</dbReference>
<evidence type="ECO:0000256" key="8">
    <source>
        <dbReference type="ARBA" id="ARBA00023180"/>
    </source>
</evidence>
<dbReference type="AlphaFoldDB" id="A0A979FIT0"/>
<dbReference type="SMART" id="SM00741">
    <property type="entry name" value="SapB"/>
    <property type="match status" value="5"/>
</dbReference>
<keyword evidence="5 13" id="KW-0732">Signal</keyword>
<evidence type="ECO:0000256" key="4">
    <source>
        <dbReference type="ARBA" id="ARBA00022713"/>
    </source>
</evidence>
<feature type="compositionally biased region" description="Low complexity" evidence="12">
    <location>
        <begin position="161"/>
        <end position="190"/>
    </location>
</feature>
<keyword evidence="8" id="KW-0325">Glycoprotein</keyword>
<feature type="domain" description="Saposin A-type" evidence="15">
    <location>
        <begin position="808"/>
        <end position="848"/>
    </location>
</feature>
<evidence type="ECO:0000313" key="17">
    <source>
        <dbReference type="RefSeq" id="XP_047736175.1"/>
    </source>
</evidence>
<keyword evidence="16" id="KW-1185">Reference proteome</keyword>
<dbReference type="Pfam" id="PF03489">
    <property type="entry name" value="SapB_2"/>
    <property type="match status" value="5"/>
</dbReference>
<evidence type="ECO:0000259" key="14">
    <source>
        <dbReference type="PROSITE" id="PS50015"/>
    </source>
</evidence>
<comment type="subcellular location">
    <subcellularLocation>
        <location evidence="1">Secreted</location>
        <location evidence="1">Extracellular space</location>
        <location evidence="1">Surface film</location>
    </subcellularLocation>
</comment>
<evidence type="ECO:0000313" key="16">
    <source>
        <dbReference type="Proteomes" id="UP000694843"/>
    </source>
</evidence>
<dbReference type="PANTHER" id="PTHR11480:SF3">
    <property type="entry name" value="BCDNA.GH08312"/>
    <property type="match status" value="1"/>
</dbReference>
<dbReference type="OMA" id="INTICDG"/>
<dbReference type="CTD" id="43662"/>
<gene>
    <name evidence="17" type="primary">LOC108667275</name>
</gene>
<feature type="signal peptide" evidence="13">
    <location>
        <begin position="1"/>
        <end position="23"/>
    </location>
</feature>
<reference evidence="17" key="1">
    <citation type="submission" date="2025-08" db="UniProtKB">
        <authorList>
            <consortium name="RefSeq"/>
        </authorList>
    </citation>
    <scope>IDENTIFICATION</scope>
    <source>
        <tissue evidence="17">Whole organism</tissue>
    </source>
</reference>
<organism evidence="16 17">
    <name type="scientific">Hyalella azteca</name>
    <name type="common">Amphipod</name>
    <dbReference type="NCBI Taxonomy" id="294128"/>
    <lineage>
        <taxon>Eukaryota</taxon>
        <taxon>Metazoa</taxon>
        <taxon>Ecdysozoa</taxon>
        <taxon>Arthropoda</taxon>
        <taxon>Crustacea</taxon>
        <taxon>Multicrustacea</taxon>
        <taxon>Malacostraca</taxon>
        <taxon>Eumalacostraca</taxon>
        <taxon>Peracarida</taxon>
        <taxon>Amphipoda</taxon>
        <taxon>Senticaudata</taxon>
        <taxon>Talitrida</taxon>
        <taxon>Talitroidea</taxon>
        <taxon>Hyalellidae</taxon>
        <taxon>Hyalella</taxon>
    </lineage>
</organism>
<evidence type="ECO:0000256" key="10">
    <source>
        <dbReference type="ARBA" id="ARBA00041094"/>
    </source>
</evidence>
<dbReference type="SUPFAM" id="SSF47862">
    <property type="entry name" value="Saposin"/>
    <property type="match status" value="5"/>
</dbReference>
<dbReference type="PROSITE" id="PS51110">
    <property type="entry name" value="SAP_A"/>
    <property type="match status" value="2"/>
</dbReference>
<feature type="domain" description="Saposin B-type" evidence="14">
    <location>
        <begin position="392"/>
        <end position="473"/>
    </location>
</feature>
<evidence type="ECO:0000256" key="5">
    <source>
        <dbReference type="ARBA" id="ARBA00022729"/>
    </source>
</evidence>
<keyword evidence="2" id="KW-0767">Surface film</keyword>
<feature type="domain" description="Saposin B-type" evidence="14">
    <location>
        <begin position="491"/>
        <end position="572"/>
    </location>
</feature>
<evidence type="ECO:0000256" key="6">
    <source>
        <dbReference type="ARBA" id="ARBA00022737"/>
    </source>
</evidence>
<dbReference type="FunFam" id="1.10.225.10:FF:000008">
    <property type="entry name" value="Pulmonary surfactant-associated protein B"/>
    <property type="match status" value="1"/>
</dbReference>
<dbReference type="GO" id="GO:0006665">
    <property type="term" value="P:sphingolipid metabolic process"/>
    <property type="evidence" value="ECO:0007669"/>
    <property type="project" value="InterPro"/>
</dbReference>
<dbReference type="InterPro" id="IPR003119">
    <property type="entry name" value="SAP_A"/>
</dbReference>
<evidence type="ECO:0000256" key="9">
    <source>
        <dbReference type="ARBA" id="ARBA00037221"/>
    </source>
</evidence>
<keyword evidence="3" id="KW-0964">Secreted</keyword>
<dbReference type="Pfam" id="PF05184">
    <property type="entry name" value="SapB_1"/>
    <property type="match status" value="3"/>
</dbReference>
<evidence type="ECO:0000256" key="11">
    <source>
        <dbReference type="ARBA" id="ARBA00041785"/>
    </source>
</evidence>
<feature type="region of interest" description="Disordered" evidence="12">
    <location>
        <begin position="158"/>
        <end position="190"/>
    </location>
</feature>
<dbReference type="SMART" id="SM00162">
    <property type="entry name" value="SAPA"/>
    <property type="match status" value="2"/>
</dbReference>
<sequence>MASLKLFHIFIILGLGLATGALGAKLLGTTECTYGPAYWCGSLRNAKQCSAVKHCIQTVWETQKLPADNDDICGICKDMVEQARDTLQSNQTQEELKEVLEGSCHLIPLKEVAVECVELADEFIPELIETLASQMNPQVVCATAGLCNSVRVDRLLRERSPPSGNSAPGNPAPGNSAPGNSAPGNSATEVTTTAATDDCSDCNRFINDYINMVRSTSKEELMDHLLEICGQLSTLSDGCSALVSVNIDAIYDFLTSQLQPDNVCQLMGMCGDLFGGAMKAQAVVKKTGDEACDFCVVIAQHWKDVLTTNTSLDEFKQVFPHVPDLPYRCSPMSLTSKGDKAVWTMLHVGPEDPSSLKFTGRDEANSYALPRVPLTPSIKISVAGESGRLPGDDQACTMCEFTLHFIQIQLQDNHTKEAIEAAVKSVCSHLPRNLREQCDDYVDAYGDQVIALLQQEIDPSVLCPMLGLCPSKNVGASPPLPLRVGQALPQADVTCVACEFIMVKIKELLQNKTDQEAVRAALDSVCGVLPHSLVAQCTKFVDENAVEVMQLIAGGVQPEHICTMLGFCSPAATTTSNQGVLAPLSATHQLPITRLFLPTQQLETRGQSKVCVLQDLCLLLQEVCLLLQVTTTPLIYCRGAGGGFLQQLFFMFLTYLMLLQEELEQKVEQVCVLLPSSVQEDCLGFIEQYGDALVHLLLQEVSPAYVCRSLRVCKQTNLPALEMPHAVSKRSATQQTPTEESCLVCKAVYNSIKGAADPASAAQQFCDKLQDSQQQTCVSIDVAALTTTAGASRTAACAALRYCAPSKGLIGSEKCTWGPSFWCQSLLHAQSCGATPHCEERVWVGGVAPA</sequence>
<evidence type="ECO:0000256" key="2">
    <source>
        <dbReference type="ARBA" id="ARBA00022439"/>
    </source>
</evidence>
<dbReference type="GO" id="GO:0005764">
    <property type="term" value="C:lysosome"/>
    <property type="evidence" value="ECO:0007669"/>
    <property type="project" value="InterPro"/>
</dbReference>
<protein>
    <recommendedName>
        <fullName evidence="10">Pulmonary surfactant-associated protein B</fullName>
    </recommendedName>
    <alternativeName>
        <fullName evidence="11">Pulmonary surfactant-associated proteolipid SPL(Phe)</fullName>
    </alternativeName>
</protein>
<keyword evidence="6" id="KW-0677">Repeat</keyword>
<evidence type="ECO:0000256" key="3">
    <source>
        <dbReference type="ARBA" id="ARBA00022525"/>
    </source>
</evidence>
<proteinExistence type="predicted"/>
<comment type="function">
    <text evidence="9">Pulmonary surfactant-associated proteins promote alveolar stability by lowering the surface tension at the air-liquid interface in the peripheral air spaces. SP-B increases the collapse pressure of palmitic acid to nearly 70 millinewtons per meter.</text>
</comment>
<dbReference type="RefSeq" id="XP_047736175.1">
    <property type="nucleotide sequence ID" value="XM_047880219.1"/>
</dbReference>
<dbReference type="GO" id="GO:0016020">
    <property type="term" value="C:membrane"/>
    <property type="evidence" value="ECO:0007669"/>
    <property type="project" value="GOC"/>
</dbReference>
<dbReference type="InterPro" id="IPR008138">
    <property type="entry name" value="SapB_2"/>
</dbReference>
<feature type="domain" description="Saposin B-type" evidence="14">
    <location>
        <begin position="195"/>
        <end position="274"/>
    </location>
</feature>
<evidence type="ECO:0000256" key="12">
    <source>
        <dbReference type="SAM" id="MobiDB-lite"/>
    </source>
</evidence>
<feature type="chain" id="PRO_5037448450" description="Pulmonary surfactant-associated protein B" evidence="13">
    <location>
        <begin position="24"/>
        <end position="850"/>
    </location>
</feature>
<evidence type="ECO:0000256" key="13">
    <source>
        <dbReference type="SAM" id="SignalP"/>
    </source>
</evidence>
<evidence type="ECO:0000259" key="15">
    <source>
        <dbReference type="PROSITE" id="PS51110"/>
    </source>
</evidence>